<dbReference type="RefSeq" id="WP_169299228.1">
    <property type="nucleotide sequence ID" value="NZ_JABBNI010000047.1"/>
</dbReference>
<feature type="domain" description="Nudix hydrolase" evidence="3">
    <location>
        <begin position="36"/>
        <end position="178"/>
    </location>
</feature>
<organism evidence="4 5">
    <name type="scientific">Clostridium muellerianum</name>
    <dbReference type="NCBI Taxonomy" id="2716538"/>
    <lineage>
        <taxon>Bacteria</taxon>
        <taxon>Bacillati</taxon>
        <taxon>Bacillota</taxon>
        <taxon>Clostridia</taxon>
        <taxon>Eubacteriales</taxon>
        <taxon>Clostridiaceae</taxon>
        <taxon>Clostridium</taxon>
    </lineage>
</organism>
<dbReference type="GO" id="GO:0016787">
    <property type="term" value="F:hydrolase activity"/>
    <property type="evidence" value="ECO:0007669"/>
    <property type="project" value="UniProtKB-KW"/>
</dbReference>
<dbReference type="SUPFAM" id="SSF55811">
    <property type="entry name" value="Nudix"/>
    <property type="match status" value="1"/>
</dbReference>
<dbReference type="GO" id="GO:0006753">
    <property type="term" value="P:nucleoside phosphate metabolic process"/>
    <property type="evidence" value="ECO:0007669"/>
    <property type="project" value="TreeGrafter"/>
</dbReference>
<accession>A0A7Y0EJP1</accession>
<evidence type="ECO:0000259" key="3">
    <source>
        <dbReference type="PROSITE" id="PS51462"/>
    </source>
</evidence>
<keyword evidence="5" id="KW-1185">Reference proteome</keyword>
<dbReference type="Proteomes" id="UP000537131">
    <property type="component" value="Unassembled WGS sequence"/>
</dbReference>
<dbReference type="GO" id="GO:0005829">
    <property type="term" value="C:cytosol"/>
    <property type="evidence" value="ECO:0007669"/>
    <property type="project" value="TreeGrafter"/>
</dbReference>
<sequence length="183" mass="20969">MKKVEEKILYKAKWLALKQTTYKSENGETVNWESIERTNTSNTVVIIPKLVPSNRYLMIKQYRPAINNYVLGFPAGLVEGEDLEKEALRELKEETGYVGKVKSISPMLYSNAALLSDTVRVVNVEIDETLEENLNPKQHLESEEEIEVILVNRNNLKSFILEEQQRGTAVGMGPWYAFCEDNK</sequence>
<dbReference type="Pfam" id="PF00293">
    <property type="entry name" value="NUDIX"/>
    <property type="match status" value="1"/>
</dbReference>
<comment type="cofactor">
    <cofactor evidence="1">
        <name>Mg(2+)</name>
        <dbReference type="ChEBI" id="CHEBI:18420"/>
    </cofactor>
</comment>
<comment type="caution">
    <text evidence="4">The sequence shown here is derived from an EMBL/GenBank/DDBJ whole genome shotgun (WGS) entry which is preliminary data.</text>
</comment>
<evidence type="ECO:0000313" key="5">
    <source>
        <dbReference type="Proteomes" id="UP000537131"/>
    </source>
</evidence>
<keyword evidence="2 4" id="KW-0378">Hydrolase</keyword>
<gene>
    <name evidence="4" type="ORF">HBE96_18705</name>
</gene>
<evidence type="ECO:0000256" key="1">
    <source>
        <dbReference type="ARBA" id="ARBA00001946"/>
    </source>
</evidence>
<proteinExistence type="predicted"/>
<dbReference type="CDD" id="cd18888">
    <property type="entry name" value="NUDIX_ADPRase_Nudt5"/>
    <property type="match status" value="1"/>
</dbReference>
<dbReference type="AlphaFoldDB" id="A0A7Y0EJP1"/>
<dbReference type="InterPro" id="IPR015797">
    <property type="entry name" value="NUDIX_hydrolase-like_dom_sf"/>
</dbReference>
<dbReference type="PROSITE" id="PS51462">
    <property type="entry name" value="NUDIX"/>
    <property type="match status" value="1"/>
</dbReference>
<reference evidence="4 5" key="1">
    <citation type="submission" date="2020-06" db="EMBL/GenBank/DDBJ databases">
        <title>Complete Genome Sequence of Clostridium muelleri sp. nov. P21T, an Acid-Alcohol Producing Acetogen Isolated from Old Hay.</title>
        <authorList>
            <person name="Duncan K.E."/>
            <person name="Tanner R.S."/>
        </authorList>
    </citation>
    <scope>NUCLEOTIDE SEQUENCE [LARGE SCALE GENOMIC DNA]</scope>
    <source>
        <strain evidence="4 5">P21</strain>
    </source>
</reference>
<name>A0A7Y0EJP1_9CLOT</name>
<dbReference type="InterPro" id="IPR000086">
    <property type="entry name" value="NUDIX_hydrolase_dom"/>
</dbReference>
<dbReference type="GO" id="GO:0019693">
    <property type="term" value="P:ribose phosphate metabolic process"/>
    <property type="evidence" value="ECO:0007669"/>
    <property type="project" value="TreeGrafter"/>
</dbReference>
<dbReference type="PANTHER" id="PTHR11839:SF18">
    <property type="entry name" value="NUDIX HYDROLASE DOMAIN-CONTAINING PROTEIN"/>
    <property type="match status" value="1"/>
</dbReference>
<dbReference type="EMBL" id="JABBNI010000047">
    <property type="protein sequence ID" value="NMM64641.1"/>
    <property type="molecule type" value="Genomic_DNA"/>
</dbReference>
<protein>
    <submittedName>
        <fullName evidence="4">NUDIX hydrolase</fullName>
    </submittedName>
</protein>
<evidence type="ECO:0000256" key="2">
    <source>
        <dbReference type="ARBA" id="ARBA00022801"/>
    </source>
</evidence>
<dbReference type="PANTHER" id="PTHR11839">
    <property type="entry name" value="UDP/ADP-SUGAR PYROPHOSPHATASE"/>
    <property type="match status" value="1"/>
</dbReference>
<dbReference type="Gene3D" id="3.90.79.10">
    <property type="entry name" value="Nucleoside Triphosphate Pyrophosphohydrolase"/>
    <property type="match status" value="1"/>
</dbReference>
<evidence type="ECO:0000313" key="4">
    <source>
        <dbReference type="EMBL" id="NMM64641.1"/>
    </source>
</evidence>